<comment type="caution">
    <text evidence="4">The sequence shown here is derived from an EMBL/GenBank/DDBJ whole genome shotgun (WGS) entry which is preliminary data.</text>
</comment>
<keyword evidence="2" id="KW-0812">Transmembrane</keyword>
<dbReference type="PANTHER" id="PTHR30373">
    <property type="entry name" value="UPF0603 PROTEIN YGCG"/>
    <property type="match status" value="1"/>
</dbReference>
<evidence type="ECO:0000256" key="1">
    <source>
        <dbReference type="SAM" id="MobiDB-lite"/>
    </source>
</evidence>
<dbReference type="PANTHER" id="PTHR30373:SF2">
    <property type="entry name" value="UPF0603 PROTEIN YGCG"/>
    <property type="match status" value="1"/>
</dbReference>
<reference evidence="4 5" key="1">
    <citation type="submission" date="2020-11" db="EMBL/GenBank/DDBJ databases">
        <authorList>
            <person name="Kim M.K."/>
        </authorList>
    </citation>
    <scope>NUCLEOTIDE SEQUENCE [LARGE SCALE GENOMIC DNA]</scope>
    <source>
        <strain evidence="4 5">BT662</strain>
    </source>
</reference>
<organism evidence="4 5">
    <name type="scientific">Hymenobacter ruricola</name>
    <dbReference type="NCBI Taxonomy" id="2791023"/>
    <lineage>
        <taxon>Bacteria</taxon>
        <taxon>Pseudomonadati</taxon>
        <taxon>Bacteroidota</taxon>
        <taxon>Cytophagia</taxon>
        <taxon>Cytophagales</taxon>
        <taxon>Hymenobacteraceae</taxon>
        <taxon>Hymenobacter</taxon>
    </lineage>
</organism>
<dbReference type="Gene3D" id="3.10.310.50">
    <property type="match status" value="1"/>
</dbReference>
<dbReference type="RefSeq" id="WP_196291986.1">
    <property type="nucleotide sequence ID" value="NZ_JADQDM010000002.1"/>
</dbReference>
<keyword evidence="5" id="KW-1185">Reference proteome</keyword>
<feature type="compositionally biased region" description="Low complexity" evidence="1">
    <location>
        <begin position="277"/>
        <end position="296"/>
    </location>
</feature>
<keyword evidence="2" id="KW-1133">Transmembrane helix</keyword>
<feature type="region of interest" description="Disordered" evidence="1">
    <location>
        <begin position="268"/>
        <end position="311"/>
    </location>
</feature>
<accession>A0ABS0I0R4</accession>
<dbReference type="Proteomes" id="UP000618931">
    <property type="component" value="Unassembled WGS sequence"/>
</dbReference>
<dbReference type="EMBL" id="JADQDM010000002">
    <property type="protein sequence ID" value="MBF9220538.1"/>
    <property type="molecule type" value="Genomic_DNA"/>
</dbReference>
<evidence type="ECO:0000313" key="5">
    <source>
        <dbReference type="Proteomes" id="UP000618931"/>
    </source>
</evidence>
<sequence length="311" mass="33182">MPKTYPPNTFSVFNVVFGIAGSLFIRFLQAMLVGVLVLLLWWGGRAAYTALTETRAPLAAEPAALPGIVPPRPPRYEPVTDAAALLQPAEEDSLRARLFRFEKATTAQLVIVTVPRLGAEPLEDVAQRLFNTWGIGRRETNNGLLVLVARREHRIRIQTGYGLEGAVPDATAYRLITDVLEPAFKQGKYYVGLDAATAQLMRLMRGEEASFARPAALGGFAAGLTEGMMKGGLFGLWGLLLLWQCRRNGGLIGLWAWTKSDWWLSGSGSGRSRRDWSSGSSGSSSSGSSGSSSSSSWGGGSSGGGGASGGW</sequence>
<proteinExistence type="predicted"/>
<dbReference type="InterPro" id="IPR007621">
    <property type="entry name" value="TPM_dom"/>
</dbReference>
<keyword evidence="2" id="KW-0472">Membrane</keyword>
<name>A0ABS0I0R4_9BACT</name>
<dbReference type="Pfam" id="PF04536">
    <property type="entry name" value="TPM_phosphatase"/>
    <property type="match status" value="1"/>
</dbReference>
<gene>
    <name evidence="4" type="ORF">I2H31_05430</name>
</gene>
<feature type="compositionally biased region" description="Gly residues" evidence="1">
    <location>
        <begin position="297"/>
        <end position="311"/>
    </location>
</feature>
<feature type="transmembrane region" description="Helical" evidence="2">
    <location>
        <begin position="12"/>
        <end position="42"/>
    </location>
</feature>
<evidence type="ECO:0000259" key="3">
    <source>
        <dbReference type="Pfam" id="PF04536"/>
    </source>
</evidence>
<feature type="domain" description="TPM" evidence="3">
    <location>
        <begin position="79"/>
        <end position="202"/>
    </location>
</feature>
<evidence type="ECO:0000256" key="2">
    <source>
        <dbReference type="SAM" id="Phobius"/>
    </source>
</evidence>
<evidence type="ECO:0000313" key="4">
    <source>
        <dbReference type="EMBL" id="MBF9220538.1"/>
    </source>
</evidence>
<protein>
    <submittedName>
        <fullName evidence="4">TPM domain-containing protein</fullName>
    </submittedName>
</protein>